<organism evidence="2 3">
    <name type="scientific">Arachis hypogaea</name>
    <name type="common">Peanut</name>
    <dbReference type="NCBI Taxonomy" id="3818"/>
    <lineage>
        <taxon>Eukaryota</taxon>
        <taxon>Viridiplantae</taxon>
        <taxon>Streptophyta</taxon>
        <taxon>Embryophyta</taxon>
        <taxon>Tracheophyta</taxon>
        <taxon>Spermatophyta</taxon>
        <taxon>Magnoliopsida</taxon>
        <taxon>eudicotyledons</taxon>
        <taxon>Gunneridae</taxon>
        <taxon>Pentapetalae</taxon>
        <taxon>rosids</taxon>
        <taxon>fabids</taxon>
        <taxon>Fabales</taxon>
        <taxon>Fabaceae</taxon>
        <taxon>Papilionoideae</taxon>
        <taxon>50 kb inversion clade</taxon>
        <taxon>dalbergioids sensu lato</taxon>
        <taxon>Dalbergieae</taxon>
        <taxon>Pterocarpus clade</taxon>
        <taxon>Arachis</taxon>
    </lineage>
</organism>
<dbReference type="EMBL" id="SDMP01000014">
    <property type="protein sequence ID" value="RYR11341.1"/>
    <property type="molecule type" value="Genomic_DNA"/>
</dbReference>
<dbReference type="SUPFAM" id="SSF50249">
    <property type="entry name" value="Nucleic acid-binding proteins"/>
    <property type="match status" value="3"/>
</dbReference>
<dbReference type="Gene3D" id="2.40.50.140">
    <property type="entry name" value="Nucleic acid-binding proteins"/>
    <property type="match status" value="2"/>
</dbReference>
<evidence type="ECO:0000313" key="3">
    <source>
        <dbReference type="Proteomes" id="UP000289738"/>
    </source>
</evidence>
<dbReference type="AlphaFoldDB" id="A0A444ZAY6"/>
<accession>A0A444ZAY6</accession>
<gene>
    <name evidence="2" type="ORF">Ahy_B04g068898</name>
</gene>
<feature type="domain" description="Replication protein A 70 kDa DNA-binding subunit B/D first OB fold" evidence="1">
    <location>
        <begin position="8"/>
        <end position="88"/>
    </location>
</feature>
<protein>
    <recommendedName>
        <fullName evidence="1">Replication protein A 70 kDa DNA-binding subunit B/D first OB fold domain-containing protein</fullName>
    </recommendedName>
</protein>
<dbReference type="Proteomes" id="UP000289738">
    <property type="component" value="Chromosome B04"/>
</dbReference>
<dbReference type="InterPro" id="IPR003871">
    <property type="entry name" value="RFA1B/D_OB_1st"/>
</dbReference>
<dbReference type="STRING" id="3818.A0A444ZAY6"/>
<dbReference type="Pfam" id="PF02721">
    <property type="entry name" value="DUF223"/>
    <property type="match status" value="1"/>
</dbReference>
<dbReference type="PANTHER" id="PTHR47165:SF4">
    <property type="entry name" value="OS03G0429900 PROTEIN"/>
    <property type="match status" value="1"/>
</dbReference>
<evidence type="ECO:0000259" key="1">
    <source>
        <dbReference type="Pfam" id="PF02721"/>
    </source>
</evidence>
<sequence length="430" mass="48989">MDQVLRTSIVPSFRNHDVANSMEVVLVDADSNKIHATVKKQLINRFKENIIEGQTYQMAYFSVVPNQGNYRIVEHEFKLVFLNRTSLVSVLDDAIPKTCFSFCPFDELLKMTNDYVYLVDMIGLLTSVGEEKEYVKDDKVMKVIVLELSSKELTIPCVLFGEYMDEVHHFLGSGYMEQPVVVIQLAKVKFFRGQVGLQNIMHATRLFFNPNLAEVVDLKNRCTIEELHDNNEEGSFVIFGIVRSIVEEGPWWYSACVCGKSIQPQGGAYYCDFCQYYITNVTPRFVVFILFGEVQKDASMDTKSVGADKYFETFHVRRVSDDAAIIAMFELFNYDADDERIPVKDGSLGKISLSDHEYIVGKKDLCEVLGEDISSDWICLNVKTNCELFIDFLGEKDVEVLGLDDISSKIDIMKQKGKTETSFLNTIFLP</sequence>
<dbReference type="CDD" id="cd04481">
    <property type="entry name" value="RPA1_DBD_B_like"/>
    <property type="match status" value="1"/>
</dbReference>
<keyword evidence="3" id="KW-1185">Reference proteome</keyword>
<proteinExistence type="predicted"/>
<dbReference type="InterPro" id="IPR012340">
    <property type="entry name" value="NA-bd_OB-fold"/>
</dbReference>
<comment type="caution">
    <text evidence="2">The sequence shown here is derived from an EMBL/GenBank/DDBJ whole genome shotgun (WGS) entry which is preliminary data.</text>
</comment>
<evidence type="ECO:0000313" key="2">
    <source>
        <dbReference type="EMBL" id="RYR11341.1"/>
    </source>
</evidence>
<reference evidence="2 3" key="1">
    <citation type="submission" date="2019-01" db="EMBL/GenBank/DDBJ databases">
        <title>Sequencing of cultivated peanut Arachis hypogaea provides insights into genome evolution and oil improvement.</title>
        <authorList>
            <person name="Chen X."/>
        </authorList>
    </citation>
    <scope>NUCLEOTIDE SEQUENCE [LARGE SCALE GENOMIC DNA]</scope>
    <source>
        <strain evidence="3">cv. Fuhuasheng</strain>
        <tissue evidence="2">Leaves</tissue>
    </source>
</reference>
<name>A0A444ZAY6_ARAHY</name>
<dbReference type="CDD" id="cd04480">
    <property type="entry name" value="RPA1_DBD_A_like"/>
    <property type="match status" value="1"/>
</dbReference>
<dbReference type="PANTHER" id="PTHR47165">
    <property type="entry name" value="OS03G0429900 PROTEIN"/>
    <property type="match status" value="1"/>
</dbReference>